<accession>A8H5N5</accession>
<dbReference type="STRING" id="398579.Spea_2552"/>
<keyword evidence="1 5" id="KW-0808">Transferase</keyword>
<sequence>MLSYYIENKVHLSHWEPERTADFYTEERWKLSLVQSRVAFESGNEVKFAVINKQRTEVIGVCNFTNIVYGTFQACNLGSSIAKKHEGKGYMLESLEAAINYMFTVVGPHRIMANYIVGNERSGALLKRLGFENEGLAKSYLIPISIRS</sequence>
<proteinExistence type="inferred from homology"/>
<dbReference type="InterPro" id="IPR016181">
    <property type="entry name" value="Acyl_CoA_acyltransferase"/>
</dbReference>
<keyword evidence="2" id="KW-0012">Acyltransferase</keyword>
<dbReference type="PANTHER" id="PTHR43792">
    <property type="entry name" value="GNAT FAMILY, PUTATIVE (AFU_ORTHOLOGUE AFUA_3G00765)-RELATED-RELATED"/>
    <property type="match status" value="1"/>
</dbReference>
<feature type="domain" description="N-acetyltransferase" evidence="4">
    <location>
        <begin position="10"/>
        <end position="148"/>
    </location>
</feature>
<dbReference type="RefSeq" id="WP_012155779.1">
    <property type="nucleotide sequence ID" value="NC_009901.1"/>
</dbReference>
<dbReference type="KEGG" id="spl:Spea_2552"/>
<dbReference type="SUPFAM" id="SSF55729">
    <property type="entry name" value="Acyl-CoA N-acyltransferases (Nat)"/>
    <property type="match status" value="1"/>
</dbReference>
<dbReference type="InterPro" id="IPR051531">
    <property type="entry name" value="N-acetyltransferase"/>
</dbReference>
<dbReference type="Pfam" id="PF13302">
    <property type="entry name" value="Acetyltransf_3"/>
    <property type="match status" value="1"/>
</dbReference>
<dbReference type="InterPro" id="IPR000182">
    <property type="entry name" value="GNAT_dom"/>
</dbReference>
<evidence type="ECO:0000256" key="1">
    <source>
        <dbReference type="ARBA" id="ARBA00022679"/>
    </source>
</evidence>
<dbReference type="eggNOG" id="COG1670">
    <property type="taxonomic scope" value="Bacteria"/>
</dbReference>
<evidence type="ECO:0000313" key="5">
    <source>
        <dbReference type="EMBL" id="ABV87872.1"/>
    </source>
</evidence>
<evidence type="ECO:0000313" key="6">
    <source>
        <dbReference type="Proteomes" id="UP000002608"/>
    </source>
</evidence>
<comment type="similarity">
    <text evidence="3">Belongs to the acetyltransferase family. RimJ subfamily.</text>
</comment>
<dbReference type="GO" id="GO:0005737">
    <property type="term" value="C:cytoplasm"/>
    <property type="evidence" value="ECO:0007669"/>
    <property type="project" value="TreeGrafter"/>
</dbReference>
<keyword evidence="6" id="KW-1185">Reference proteome</keyword>
<protein>
    <submittedName>
        <fullName evidence="5">GCN5-related N-acetyltransferase</fullName>
    </submittedName>
</protein>
<dbReference type="Gene3D" id="3.40.630.30">
    <property type="match status" value="1"/>
</dbReference>
<dbReference type="Proteomes" id="UP000002608">
    <property type="component" value="Chromosome"/>
</dbReference>
<gene>
    <name evidence="5" type="ordered locus">Spea_2552</name>
</gene>
<organism evidence="5 6">
    <name type="scientific">Shewanella pealeana (strain ATCC 700345 / ANG-SQ1)</name>
    <dbReference type="NCBI Taxonomy" id="398579"/>
    <lineage>
        <taxon>Bacteria</taxon>
        <taxon>Pseudomonadati</taxon>
        <taxon>Pseudomonadota</taxon>
        <taxon>Gammaproteobacteria</taxon>
        <taxon>Alteromonadales</taxon>
        <taxon>Shewanellaceae</taxon>
        <taxon>Shewanella</taxon>
    </lineage>
</organism>
<dbReference type="EMBL" id="CP000851">
    <property type="protein sequence ID" value="ABV87872.1"/>
    <property type="molecule type" value="Genomic_DNA"/>
</dbReference>
<name>A8H5N5_SHEPA</name>
<dbReference type="PANTHER" id="PTHR43792:SF8">
    <property type="entry name" value="[RIBOSOMAL PROTEIN US5]-ALANINE N-ACETYLTRANSFERASE"/>
    <property type="match status" value="1"/>
</dbReference>
<dbReference type="GO" id="GO:0008999">
    <property type="term" value="F:protein-N-terminal-alanine acetyltransferase activity"/>
    <property type="evidence" value="ECO:0007669"/>
    <property type="project" value="TreeGrafter"/>
</dbReference>
<dbReference type="PROSITE" id="PS51186">
    <property type="entry name" value="GNAT"/>
    <property type="match status" value="1"/>
</dbReference>
<evidence type="ECO:0000256" key="3">
    <source>
        <dbReference type="ARBA" id="ARBA00038502"/>
    </source>
</evidence>
<dbReference type="AlphaFoldDB" id="A8H5N5"/>
<evidence type="ECO:0000259" key="4">
    <source>
        <dbReference type="PROSITE" id="PS51186"/>
    </source>
</evidence>
<reference evidence="5 6" key="1">
    <citation type="submission" date="2007-10" db="EMBL/GenBank/DDBJ databases">
        <title>Complete sequence of Shewanella pealeana ATCC 700345.</title>
        <authorList>
            <consortium name="US DOE Joint Genome Institute"/>
            <person name="Copeland A."/>
            <person name="Lucas S."/>
            <person name="Lapidus A."/>
            <person name="Barry K."/>
            <person name="Glavina del Rio T."/>
            <person name="Dalin E."/>
            <person name="Tice H."/>
            <person name="Pitluck S."/>
            <person name="Chertkov O."/>
            <person name="Brettin T."/>
            <person name="Bruce D."/>
            <person name="Detter J.C."/>
            <person name="Han C."/>
            <person name="Schmutz J."/>
            <person name="Larimer F."/>
            <person name="Land M."/>
            <person name="Hauser L."/>
            <person name="Kyrpides N."/>
            <person name="Kim E."/>
            <person name="Zhao J.-S.Z."/>
            <person name="Manno D."/>
            <person name="Hawari J."/>
            <person name="Richardson P."/>
        </authorList>
    </citation>
    <scope>NUCLEOTIDE SEQUENCE [LARGE SCALE GENOMIC DNA]</scope>
    <source>
        <strain evidence="6">ATCC 700345 / ANG-SQ1</strain>
    </source>
</reference>
<evidence type="ECO:0000256" key="2">
    <source>
        <dbReference type="ARBA" id="ARBA00023315"/>
    </source>
</evidence>
<dbReference type="HOGENOM" id="CLU_013985_40_1_6"/>
<dbReference type="OrthoDB" id="9801669at2"/>